<dbReference type="SUPFAM" id="SSF50692">
    <property type="entry name" value="ADC-like"/>
    <property type="match status" value="1"/>
</dbReference>
<dbReference type="GO" id="GO:0006523">
    <property type="term" value="P:alanine biosynthetic process"/>
    <property type="evidence" value="ECO:0007669"/>
    <property type="project" value="InterPro"/>
</dbReference>
<keyword evidence="3 9" id="KW-0210">Decarboxylase</keyword>
<keyword evidence="4 9" id="KW-0068">Autocatalytic cleavage</keyword>
<comment type="cofactor">
    <cofactor evidence="9">
        <name>pyruvate</name>
        <dbReference type="ChEBI" id="CHEBI:15361"/>
    </cofactor>
    <text evidence="9">Binds 1 pyruvoyl group covalently per subunit.</text>
</comment>
<dbReference type="InterPro" id="IPR003190">
    <property type="entry name" value="Asp_decarbox"/>
</dbReference>
<protein>
    <recommendedName>
        <fullName evidence="9">Aspartate 1-decarboxylase</fullName>
        <ecNumber evidence="9">4.1.1.11</ecNumber>
    </recommendedName>
    <alternativeName>
        <fullName evidence="9">Aspartate alpha-decarboxylase</fullName>
    </alternativeName>
    <component>
        <recommendedName>
            <fullName evidence="9">Aspartate 1-decarboxylase beta chain</fullName>
        </recommendedName>
    </component>
    <component>
        <recommendedName>
            <fullName evidence="9">Aspartate 1-decarboxylase alpha chain</fullName>
        </recommendedName>
    </component>
</protein>
<keyword evidence="11" id="KW-1185">Reference proteome</keyword>
<evidence type="ECO:0000313" key="11">
    <source>
        <dbReference type="Proteomes" id="UP000587991"/>
    </source>
</evidence>
<feature type="binding site" evidence="9">
    <location>
        <position position="56"/>
    </location>
    <ligand>
        <name>substrate</name>
    </ligand>
</feature>
<name>A0A847S266_9NEIS</name>
<dbReference type="HAMAP" id="MF_00446">
    <property type="entry name" value="PanD"/>
    <property type="match status" value="1"/>
</dbReference>
<feature type="chain" id="PRO_5033176902" description="Aspartate 1-decarboxylase alpha chain" evidence="9">
    <location>
        <begin position="24"/>
        <end position="181"/>
    </location>
</feature>
<reference evidence="10 11" key="1">
    <citation type="submission" date="2020-04" db="EMBL/GenBank/DDBJ databases">
        <title>Draft genome of Leeia sp. IMCC25680.</title>
        <authorList>
            <person name="Song J."/>
            <person name="Cho J.-C."/>
        </authorList>
    </citation>
    <scope>NUCLEOTIDE SEQUENCE [LARGE SCALE GENOMIC DNA]</scope>
    <source>
        <strain evidence="10 11">IMCC25680</strain>
    </source>
</reference>
<dbReference type="EMBL" id="JABAIM010000002">
    <property type="protein sequence ID" value="NLR75921.1"/>
    <property type="molecule type" value="Genomic_DNA"/>
</dbReference>
<feature type="binding site" evidence="9">
    <location>
        <begin position="72"/>
        <end position="74"/>
    </location>
    <ligand>
        <name>substrate</name>
    </ligand>
</feature>
<comment type="PTM">
    <text evidence="9">Is synthesized initially as an inactive proenzyme, which is activated by self-cleavage at a specific serine bond to produce a beta-subunit with a hydroxyl group at its C-terminus and an alpha-subunit with a pyruvoyl group at its N-terminus.</text>
</comment>
<comment type="similarity">
    <text evidence="9">Belongs to the PanD family.</text>
</comment>
<keyword evidence="6 9" id="KW-0456">Lyase</keyword>
<feature type="active site" description="Proton donor" evidence="9">
    <location>
        <position position="57"/>
    </location>
</feature>
<keyword evidence="8 9" id="KW-0670">Pyruvate</keyword>
<dbReference type="NCBIfam" id="TIGR00223">
    <property type="entry name" value="panD"/>
    <property type="match status" value="1"/>
</dbReference>
<evidence type="ECO:0000256" key="3">
    <source>
        <dbReference type="ARBA" id="ARBA00022793"/>
    </source>
</evidence>
<comment type="subcellular location">
    <subcellularLocation>
        <location evidence="9">Cytoplasm</location>
    </subcellularLocation>
</comment>
<evidence type="ECO:0000256" key="9">
    <source>
        <dbReference type="HAMAP-Rule" id="MF_00446"/>
    </source>
</evidence>
<dbReference type="GO" id="GO:0015940">
    <property type="term" value="P:pantothenate biosynthetic process"/>
    <property type="evidence" value="ECO:0007669"/>
    <property type="project" value="UniProtKB-UniRule"/>
</dbReference>
<feature type="active site" description="Schiff-base intermediate with substrate; via pyruvic acid" evidence="9">
    <location>
        <position position="24"/>
    </location>
</feature>
<keyword evidence="1 9" id="KW-0963">Cytoplasm</keyword>
<dbReference type="PANTHER" id="PTHR21012:SF0">
    <property type="entry name" value="ASPARTATE 1-DECARBOXYLASE"/>
    <property type="match status" value="1"/>
</dbReference>
<proteinExistence type="inferred from homology"/>
<dbReference type="Gene3D" id="2.40.40.20">
    <property type="match status" value="1"/>
</dbReference>
<feature type="chain" id="PRO_5033176901" description="Aspartate 1-decarboxylase beta chain" evidence="9">
    <location>
        <begin position="1"/>
        <end position="23"/>
    </location>
</feature>
<dbReference type="EC" id="4.1.1.11" evidence="9"/>
<dbReference type="InterPro" id="IPR009010">
    <property type="entry name" value="Asp_de-COase-like_dom_sf"/>
</dbReference>
<comment type="function">
    <text evidence="9">Catalyzes the pyruvoyl-dependent decarboxylation of aspartate to produce beta-alanine.</text>
</comment>
<dbReference type="Pfam" id="PF02261">
    <property type="entry name" value="Asp_decarbox"/>
    <property type="match status" value="1"/>
</dbReference>
<evidence type="ECO:0000256" key="2">
    <source>
        <dbReference type="ARBA" id="ARBA00022655"/>
    </source>
</evidence>
<feature type="modified residue" description="Pyruvic acid (Ser)" evidence="9">
    <location>
        <position position="24"/>
    </location>
</feature>
<sequence>MIKVVRAKLHGITITGAELHYHGSITLDPEVCEQAGIFPMEFVEIWNKDSGARISTYVIYGEPGSRCCILNGAAARTCQKGDQVIICASDYIQPKELYQLRPTVLTFTPDNQVDEVMHYEVRETAERQHDFRIIREGSQQGTTRSLQQVDVEALSTELRSRGLDDRAIADILSKHLSQFSH</sequence>
<evidence type="ECO:0000256" key="7">
    <source>
        <dbReference type="ARBA" id="ARBA00023270"/>
    </source>
</evidence>
<evidence type="ECO:0000256" key="5">
    <source>
        <dbReference type="ARBA" id="ARBA00023145"/>
    </source>
</evidence>
<dbReference type="GO" id="GO:0005829">
    <property type="term" value="C:cytosol"/>
    <property type="evidence" value="ECO:0007669"/>
    <property type="project" value="TreeGrafter"/>
</dbReference>
<evidence type="ECO:0000256" key="8">
    <source>
        <dbReference type="ARBA" id="ARBA00023317"/>
    </source>
</evidence>
<dbReference type="RefSeq" id="WP_168877548.1">
    <property type="nucleotide sequence ID" value="NZ_JABAIM010000002.1"/>
</dbReference>
<organism evidence="10 11">
    <name type="scientific">Leeia aquatica</name>
    <dbReference type="NCBI Taxonomy" id="2725557"/>
    <lineage>
        <taxon>Bacteria</taxon>
        <taxon>Pseudomonadati</taxon>
        <taxon>Pseudomonadota</taxon>
        <taxon>Betaproteobacteria</taxon>
        <taxon>Neisseriales</taxon>
        <taxon>Leeiaceae</taxon>
        <taxon>Leeia</taxon>
    </lineage>
</organism>
<accession>A0A847S266</accession>
<dbReference type="PANTHER" id="PTHR21012">
    <property type="entry name" value="ASPARTATE 1-DECARBOXYLASE"/>
    <property type="match status" value="1"/>
</dbReference>
<comment type="caution">
    <text evidence="10">The sequence shown here is derived from an EMBL/GenBank/DDBJ whole genome shotgun (WGS) entry which is preliminary data.</text>
</comment>
<evidence type="ECO:0000313" key="10">
    <source>
        <dbReference type="EMBL" id="NLR75921.1"/>
    </source>
</evidence>
<comment type="catalytic activity">
    <reaction evidence="9">
        <text>L-aspartate + H(+) = beta-alanine + CO2</text>
        <dbReference type="Rhea" id="RHEA:19497"/>
        <dbReference type="ChEBI" id="CHEBI:15378"/>
        <dbReference type="ChEBI" id="CHEBI:16526"/>
        <dbReference type="ChEBI" id="CHEBI:29991"/>
        <dbReference type="ChEBI" id="CHEBI:57966"/>
        <dbReference type="EC" id="4.1.1.11"/>
    </reaction>
</comment>
<dbReference type="AlphaFoldDB" id="A0A847S266"/>
<keyword evidence="2 9" id="KW-0566">Pantothenate biosynthesis</keyword>
<dbReference type="CDD" id="cd06919">
    <property type="entry name" value="Asp_decarbox"/>
    <property type="match status" value="1"/>
</dbReference>
<evidence type="ECO:0000256" key="1">
    <source>
        <dbReference type="ARBA" id="ARBA00022490"/>
    </source>
</evidence>
<keyword evidence="5 9" id="KW-0865">Zymogen</keyword>
<comment type="pathway">
    <text evidence="9">Cofactor biosynthesis; (R)-pantothenate biosynthesis; beta-alanine from L-aspartate: step 1/1.</text>
</comment>
<gene>
    <name evidence="9" type="primary">panD</name>
    <name evidence="10" type="ORF">HF682_12205</name>
</gene>
<evidence type="ECO:0000256" key="6">
    <source>
        <dbReference type="ARBA" id="ARBA00023239"/>
    </source>
</evidence>
<dbReference type="UniPathway" id="UPA00028">
    <property type="reaction ID" value="UER00002"/>
</dbReference>
<evidence type="ECO:0000256" key="4">
    <source>
        <dbReference type="ARBA" id="ARBA00022813"/>
    </source>
</evidence>
<comment type="subunit">
    <text evidence="9">Heterooctamer of four alpha and four beta subunits.</text>
</comment>
<dbReference type="Proteomes" id="UP000587991">
    <property type="component" value="Unassembled WGS sequence"/>
</dbReference>
<dbReference type="GO" id="GO:0004068">
    <property type="term" value="F:aspartate 1-decarboxylase activity"/>
    <property type="evidence" value="ECO:0007669"/>
    <property type="project" value="UniProtKB-UniRule"/>
</dbReference>
<keyword evidence="7 9" id="KW-0704">Schiff base</keyword>